<keyword evidence="3" id="KW-1185">Reference proteome</keyword>
<dbReference type="Pfam" id="PF13338">
    <property type="entry name" value="AbiEi_4"/>
    <property type="match status" value="1"/>
</dbReference>
<proteinExistence type="predicted"/>
<accession>A0ABN2JKM2</accession>
<organism evidence="2 3">
    <name type="scientific">Isoptericola hypogeus</name>
    <dbReference type="NCBI Taxonomy" id="300179"/>
    <lineage>
        <taxon>Bacteria</taxon>
        <taxon>Bacillati</taxon>
        <taxon>Actinomycetota</taxon>
        <taxon>Actinomycetes</taxon>
        <taxon>Micrococcales</taxon>
        <taxon>Promicromonosporaceae</taxon>
        <taxon>Isoptericola</taxon>
    </lineage>
</organism>
<dbReference type="InterPro" id="IPR025159">
    <property type="entry name" value="AbiEi_N"/>
</dbReference>
<evidence type="ECO:0000313" key="3">
    <source>
        <dbReference type="Proteomes" id="UP001501138"/>
    </source>
</evidence>
<dbReference type="EMBL" id="BAAAPM010000005">
    <property type="protein sequence ID" value="GAA1730499.1"/>
    <property type="molecule type" value="Genomic_DNA"/>
</dbReference>
<protein>
    <recommendedName>
        <fullName evidence="1">AbiEi antitoxin N-terminal domain-containing protein</fullName>
    </recommendedName>
</protein>
<name>A0ABN2JKM2_9MICO</name>
<sequence>MRRTAVPPSLLLLARRQAGLVTTGQAQEHGLSPGSLTTLTRARTWLRVCRGVYDVHLPDDVPWTGPGAPSPGTAVASPGWRTARRRLRATWTALLAYGPDAVAVGPCALVLHEVAGLPTGVRAEAALPRGSNRRDVERVSLRQFDHGMRTVPIAGRRVAALDWALAQSIPELSRRHGLAVLDSALRERKLSRHGLELVHDLARGRRGIASRHDVFELADGRSESALESFARLECIDGGVAPDTLQLPFLDRSGDERARGDLAWRLRGGRYLVVEMDGAAFHDTPEAVFADRVRQNGIVSSGKVDLLRFTFDDLGGIASEVRRFLARHR</sequence>
<dbReference type="RefSeq" id="WP_344249021.1">
    <property type="nucleotide sequence ID" value="NZ_BAAAPM010000005.1"/>
</dbReference>
<feature type="domain" description="AbiEi antitoxin N-terminal" evidence="1">
    <location>
        <begin position="10"/>
        <end position="53"/>
    </location>
</feature>
<evidence type="ECO:0000313" key="2">
    <source>
        <dbReference type="EMBL" id="GAA1730499.1"/>
    </source>
</evidence>
<evidence type="ECO:0000259" key="1">
    <source>
        <dbReference type="Pfam" id="PF13338"/>
    </source>
</evidence>
<reference evidence="2 3" key="1">
    <citation type="journal article" date="2019" name="Int. J. Syst. Evol. Microbiol.">
        <title>The Global Catalogue of Microorganisms (GCM) 10K type strain sequencing project: providing services to taxonomists for standard genome sequencing and annotation.</title>
        <authorList>
            <consortium name="The Broad Institute Genomics Platform"/>
            <consortium name="The Broad Institute Genome Sequencing Center for Infectious Disease"/>
            <person name="Wu L."/>
            <person name="Ma J."/>
        </authorList>
    </citation>
    <scope>NUCLEOTIDE SEQUENCE [LARGE SCALE GENOMIC DNA]</scope>
    <source>
        <strain evidence="2 3">JCM 15589</strain>
    </source>
</reference>
<gene>
    <name evidence="2" type="ORF">GCM10009809_27560</name>
</gene>
<comment type="caution">
    <text evidence="2">The sequence shown here is derived from an EMBL/GenBank/DDBJ whole genome shotgun (WGS) entry which is preliminary data.</text>
</comment>
<dbReference type="Proteomes" id="UP001501138">
    <property type="component" value="Unassembled WGS sequence"/>
</dbReference>